<organism evidence="9 10">
    <name type="scientific">Oceanibacterium hippocampi</name>
    <dbReference type="NCBI Taxonomy" id="745714"/>
    <lineage>
        <taxon>Bacteria</taxon>
        <taxon>Pseudomonadati</taxon>
        <taxon>Pseudomonadota</taxon>
        <taxon>Alphaproteobacteria</taxon>
        <taxon>Sneathiellales</taxon>
        <taxon>Sneathiellaceae</taxon>
        <taxon>Oceanibacterium</taxon>
    </lineage>
</organism>
<feature type="binding site" evidence="6">
    <location>
        <position position="355"/>
    </location>
    <ligand>
        <name>Mn(2+)</name>
        <dbReference type="ChEBI" id="CHEBI:29035"/>
        <label>2</label>
    </ligand>
</feature>
<dbReference type="EMBL" id="FWFR01000003">
    <property type="protein sequence ID" value="SLN74758.1"/>
    <property type="molecule type" value="Genomic_DNA"/>
</dbReference>
<dbReference type="PIRSF" id="PIRSF001491">
    <property type="entry name" value="Ppentomutase"/>
    <property type="match status" value="1"/>
</dbReference>
<gene>
    <name evidence="6 9" type="primary">deoB</name>
    <name evidence="9" type="ORF">OCH7691_03802</name>
</gene>
<dbReference type="EC" id="5.4.2.7" evidence="6 7"/>
<dbReference type="GO" id="GO:0005829">
    <property type="term" value="C:cytosol"/>
    <property type="evidence" value="ECO:0007669"/>
    <property type="project" value="TreeGrafter"/>
</dbReference>
<keyword evidence="5 6" id="KW-0413">Isomerase</keyword>
<evidence type="ECO:0000256" key="1">
    <source>
        <dbReference type="ARBA" id="ARBA00010373"/>
    </source>
</evidence>
<dbReference type="PANTHER" id="PTHR21110">
    <property type="entry name" value="PHOSPHOPENTOMUTASE"/>
    <property type="match status" value="1"/>
</dbReference>
<comment type="catalytic activity">
    <reaction evidence="6">
        <text>2-deoxy-alpha-D-ribose 1-phosphate = 2-deoxy-D-ribose 5-phosphate</text>
        <dbReference type="Rhea" id="RHEA:27658"/>
        <dbReference type="ChEBI" id="CHEBI:57259"/>
        <dbReference type="ChEBI" id="CHEBI:62877"/>
        <dbReference type="EC" id="5.4.2.7"/>
    </reaction>
</comment>
<dbReference type="AlphaFoldDB" id="A0A1Y5U262"/>
<evidence type="ECO:0000256" key="5">
    <source>
        <dbReference type="ARBA" id="ARBA00023235"/>
    </source>
</evidence>
<dbReference type="GO" id="GO:0009117">
    <property type="term" value="P:nucleotide metabolic process"/>
    <property type="evidence" value="ECO:0007669"/>
    <property type="project" value="UniProtKB-UniRule"/>
</dbReference>
<comment type="pathway">
    <text evidence="6">Carbohydrate degradation; 2-deoxy-D-ribose 1-phosphate degradation; D-glyceraldehyde 3-phosphate and acetaldehyde from 2-deoxy-alpha-D-ribose 1-phosphate: step 1/2.</text>
</comment>
<comment type="cofactor">
    <cofactor evidence="6">
        <name>Mn(2+)</name>
        <dbReference type="ChEBI" id="CHEBI:29035"/>
    </cofactor>
    <text evidence="6">Binds 2 manganese ions.</text>
</comment>
<evidence type="ECO:0000259" key="8">
    <source>
        <dbReference type="Pfam" id="PF01676"/>
    </source>
</evidence>
<feature type="binding site" evidence="6">
    <location>
        <position position="10"/>
    </location>
    <ligand>
        <name>Mn(2+)</name>
        <dbReference type="ChEBI" id="CHEBI:29035"/>
        <label>1</label>
    </ligand>
</feature>
<feature type="domain" description="Metalloenzyme" evidence="8">
    <location>
        <begin position="3"/>
        <end position="394"/>
    </location>
</feature>
<dbReference type="GO" id="GO:0000287">
    <property type="term" value="F:magnesium ion binding"/>
    <property type="evidence" value="ECO:0007669"/>
    <property type="project" value="UniProtKB-UniRule"/>
</dbReference>
<dbReference type="GO" id="GO:0006018">
    <property type="term" value="P:2-deoxyribose 1-phosphate catabolic process"/>
    <property type="evidence" value="ECO:0007669"/>
    <property type="project" value="UniProtKB-UniRule"/>
</dbReference>
<feature type="binding site" evidence="6">
    <location>
        <position position="343"/>
    </location>
    <ligand>
        <name>Mn(2+)</name>
        <dbReference type="ChEBI" id="CHEBI:29035"/>
        <label>1</label>
    </ligand>
</feature>
<dbReference type="UniPathway" id="UPA00087">
    <property type="reaction ID" value="UER00173"/>
</dbReference>
<reference evidence="9 10" key="1">
    <citation type="submission" date="2017-03" db="EMBL/GenBank/DDBJ databases">
        <authorList>
            <person name="Afonso C.L."/>
            <person name="Miller P.J."/>
            <person name="Scott M.A."/>
            <person name="Spackman E."/>
            <person name="Goraichik I."/>
            <person name="Dimitrov K.M."/>
            <person name="Suarez D.L."/>
            <person name="Swayne D.E."/>
        </authorList>
    </citation>
    <scope>NUCLEOTIDE SEQUENCE [LARGE SCALE GENOMIC DNA]</scope>
    <source>
        <strain evidence="9 10">CECT 7691</strain>
    </source>
</reference>
<dbReference type="GO" id="GO:0006015">
    <property type="term" value="P:5-phosphoribose 1-diphosphate biosynthetic process"/>
    <property type="evidence" value="ECO:0007669"/>
    <property type="project" value="UniProtKB-UniPathway"/>
</dbReference>
<dbReference type="SUPFAM" id="SSF53649">
    <property type="entry name" value="Alkaline phosphatase-like"/>
    <property type="match status" value="1"/>
</dbReference>
<dbReference type="InterPro" id="IPR024052">
    <property type="entry name" value="Phosphopentomutase_DeoB_cap_sf"/>
</dbReference>
<dbReference type="HAMAP" id="MF_00740">
    <property type="entry name" value="Phosphopentomut"/>
    <property type="match status" value="1"/>
</dbReference>
<dbReference type="InterPro" id="IPR006124">
    <property type="entry name" value="Metalloenzyme"/>
</dbReference>
<dbReference type="Proteomes" id="UP000193200">
    <property type="component" value="Unassembled WGS sequence"/>
</dbReference>
<keyword evidence="2 6" id="KW-0963">Cytoplasm</keyword>
<dbReference type="GO" id="GO:0030145">
    <property type="term" value="F:manganese ion binding"/>
    <property type="evidence" value="ECO:0007669"/>
    <property type="project" value="UniProtKB-UniRule"/>
</dbReference>
<dbReference type="Gene3D" id="3.40.720.10">
    <property type="entry name" value="Alkaline Phosphatase, subunit A"/>
    <property type="match status" value="1"/>
</dbReference>
<comment type="function">
    <text evidence="6">Isomerase that catalyzes the conversion of deoxy-ribose 1-phosphate (dRib-1-P) and ribose 1-phosphate (Rib-1-P) to deoxy-ribose 5-phosphate (dRib-5-P) and ribose 5-phosphate (Rib-5-P), respectively.</text>
</comment>
<sequence length="404" mass="42764">MTRAILLVMDSFGIGAAPDAAEFGDAGADTYGHIAAATASGKADGEGRKGPLRLPNLHRLGLDGAHALAAGNGSEHLPPVTIEGLYGAAAERSRGKDTPSGHWEMAGVPVTFEWGYFPPEAPSFPKVLTDALIDRAKLPGLLGNRHASGTTIIEELGDLHVATGKPIVYTSADSVFQIAAHESHFGLERLYDVCAIARRLVDDYDIGRVIARPFTGESGHYVRTANRRDLAVPPPEPTLLDRLEAAGREVVSIGKIGDIFAHKGTGRIVKADGNMALFEATLAALDKLDDGGLLFTNFVDFDMLYGHRRNVAGYAAALEAFDRRLPELEARLRPGDLVVISADHGCDPTTSGSDHTREFVPILGFGPAVTAGRSVGRRDSFADIGQSLAGHLGIAPLAHGESFL</sequence>
<dbReference type="RefSeq" id="WP_085885106.1">
    <property type="nucleotide sequence ID" value="NZ_FWFR01000003.1"/>
</dbReference>
<dbReference type="NCBIfam" id="NF003766">
    <property type="entry name" value="PRK05362.1"/>
    <property type="match status" value="1"/>
</dbReference>
<comment type="subcellular location">
    <subcellularLocation>
        <location evidence="6">Cytoplasm</location>
    </subcellularLocation>
</comment>
<dbReference type="FunFam" id="3.30.70.1250:FF:000001">
    <property type="entry name" value="Phosphopentomutase"/>
    <property type="match status" value="1"/>
</dbReference>
<evidence type="ECO:0000256" key="7">
    <source>
        <dbReference type="NCBIfam" id="TIGR01696"/>
    </source>
</evidence>
<dbReference type="OrthoDB" id="9769930at2"/>
<dbReference type="PANTHER" id="PTHR21110:SF0">
    <property type="entry name" value="PHOSPHOPENTOMUTASE"/>
    <property type="match status" value="1"/>
</dbReference>
<keyword evidence="10" id="KW-1185">Reference proteome</keyword>
<dbReference type="FunCoup" id="A0A1Y5U262">
    <property type="interactions" value="160"/>
</dbReference>
<dbReference type="NCBIfam" id="TIGR01696">
    <property type="entry name" value="deoB"/>
    <property type="match status" value="1"/>
</dbReference>
<comment type="catalytic activity">
    <reaction evidence="6">
        <text>alpha-D-ribose 1-phosphate = D-ribose 5-phosphate</text>
        <dbReference type="Rhea" id="RHEA:18793"/>
        <dbReference type="ChEBI" id="CHEBI:57720"/>
        <dbReference type="ChEBI" id="CHEBI:78346"/>
        <dbReference type="EC" id="5.4.2.7"/>
    </reaction>
</comment>
<evidence type="ECO:0000256" key="3">
    <source>
        <dbReference type="ARBA" id="ARBA00022723"/>
    </source>
</evidence>
<dbReference type="GO" id="GO:0043094">
    <property type="term" value="P:metabolic compound salvage"/>
    <property type="evidence" value="ECO:0007669"/>
    <property type="project" value="UniProtKB-UniRule"/>
</dbReference>
<evidence type="ECO:0000313" key="10">
    <source>
        <dbReference type="Proteomes" id="UP000193200"/>
    </source>
</evidence>
<dbReference type="Gene3D" id="3.30.70.1250">
    <property type="entry name" value="Phosphopentomutase"/>
    <property type="match status" value="1"/>
</dbReference>
<accession>A0A1Y5U262</accession>
<protein>
    <recommendedName>
        <fullName evidence="6 7">Phosphopentomutase</fullName>
        <ecNumber evidence="6 7">5.4.2.7</ecNumber>
    </recommendedName>
    <alternativeName>
        <fullName evidence="6">Phosphodeoxyribomutase</fullName>
    </alternativeName>
</protein>
<comment type="similarity">
    <text evidence="1 6">Belongs to the phosphopentomutase family.</text>
</comment>
<dbReference type="InterPro" id="IPR010045">
    <property type="entry name" value="DeoB"/>
</dbReference>
<proteinExistence type="inferred from homology"/>
<keyword evidence="4 6" id="KW-0464">Manganese</keyword>
<evidence type="ECO:0000256" key="2">
    <source>
        <dbReference type="ARBA" id="ARBA00022490"/>
    </source>
</evidence>
<feature type="binding site" evidence="6">
    <location>
        <position position="307"/>
    </location>
    <ligand>
        <name>Mn(2+)</name>
        <dbReference type="ChEBI" id="CHEBI:29035"/>
        <label>2</label>
    </ligand>
</feature>
<name>A0A1Y5U262_9PROT</name>
<dbReference type="Pfam" id="PF01676">
    <property type="entry name" value="Metalloenzyme"/>
    <property type="match status" value="1"/>
</dbReference>
<dbReference type="GO" id="GO:0008973">
    <property type="term" value="F:phosphopentomutase activity"/>
    <property type="evidence" value="ECO:0007669"/>
    <property type="project" value="UniProtKB-UniRule"/>
</dbReference>
<dbReference type="InParanoid" id="A0A1Y5U262"/>
<evidence type="ECO:0000313" key="9">
    <source>
        <dbReference type="EMBL" id="SLN74758.1"/>
    </source>
</evidence>
<dbReference type="CDD" id="cd16009">
    <property type="entry name" value="PPM"/>
    <property type="match status" value="1"/>
</dbReference>
<dbReference type="InterPro" id="IPR017850">
    <property type="entry name" value="Alkaline_phosphatase_core_sf"/>
</dbReference>
<dbReference type="SUPFAM" id="SSF143856">
    <property type="entry name" value="DeoB insert domain-like"/>
    <property type="match status" value="1"/>
</dbReference>
<feature type="binding site" evidence="6">
    <location>
        <position position="344"/>
    </location>
    <ligand>
        <name>Mn(2+)</name>
        <dbReference type="ChEBI" id="CHEBI:29035"/>
        <label>1</label>
    </ligand>
</feature>
<evidence type="ECO:0000256" key="6">
    <source>
        <dbReference type="HAMAP-Rule" id="MF_00740"/>
    </source>
</evidence>
<feature type="binding site" evidence="6">
    <location>
        <position position="302"/>
    </location>
    <ligand>
        <name>Mn(2+)</name>
        <dbReference type="ChEBI" id="CHEBI:29035"/>
        <label>2</label>
    </ligand>
</feature>
<keyword evidence="3 6" id="KW-0479">Metal-binding</keyword>
<evidence type="ECO:0000256" key="4">
    <source>
        <dbReference type="ARBA" id="ARBA00023211"/>
    </source>
</evidence>